<feature type="transmembrane region" description="Helical" evidence="1">
    <location>
        <begin position="262"/>
        <end position="284"/>
    </location>
</feature>
<keyword evidence="1" id="KW-1133">Transmembrane helix</keyword>
<feature type="transmembrane region" description="Helical" evidence="1">
    <location>
        <begin position="548"/>
        <end position="570"/>
    </location>
</feature>
<keyword evidence="1" id="KW-0472">Membrane</keyword>
<keyword evidence="1" id="KW-0812">Transmembrane</keyword>
<dbReference type="Proteomes" id="UP001158576">
    <property type="component" value="Chromosome XSR"/>
</dbReference>
<protein>
    <submittedName>
        <fullName evidence="2">Oidioi.mRNA.OKI2018_I69.XSR.g15396.t1.cds</fullName>
    </submittedName>
</protein>
<reference evidence="2 3" key="1">
    <citation type="submission" date="2021-04" db="EMBL/GenBank/DDBJ databases">
        <authorList>
            <person name="Bliznina A."/>
        </authorList>
    </citation>
    <scope>NUCLEOTIDE SEQUENCE [LARGE SCALE GENOMIC DNA]</scope>
</reference>
<proteinExistence type="predicted"/>
<accession>A0ABN7SHW3</accession>
<name>A0ABN7SHW3_OIKDI</name>
<organism evidence="2 3">
    <name type="scientific">Oikopleura dioica</name>
    <name type="common">Tunicate</name>
    <dbReference type="NCBI Taxonomy" id="34765"/>
    <lineage>
        <taxon>Eukaryota</taxon>
        <taxon>Metazoa</taxon>
        <taxon>Chordata</taxon>
        <taxon>Tunicata</taxon>
        <taxon>Appendicularia</taxon>
        <taxon>Copelata</taxon>
        <taxon>Oikopleuridae</taxon>
        <taxon>Oikopleura</taxon>
    </lineage>
</organism>
<evidence type="ECO:0000313" key="2">
    <source>
        <dbReference type="EMBL" id="CAG5098131.1"/>
    </source>
</evidence>
<dbReference type="EMBL" id="OU015569">
    <property type="protein sequence ID" value="CAG5098131.1"/>
    <property type="molecule type" value="Genomic_DNA"/>
</dbReference>
<sequence length="625" mass="71352">MRKFLALLVAIDAFNDEILGNKDDILNDDINLNRNCYVKLPKQYNTNIYQPFSSLKNIDIRWSLKCENNDVLTFCGDISINLRESKEKYVPFDIRDVQRLTKKEEFTVDSSSCYSAEAVKNKSLTTDSGLLLNLKTTTISYTQNERASFGISIVIQREKSAEKDFLEKLSSLIQKTTNDGSARVTLLGNQSAALESHRTLGFEVDVRAEPLCPTQIPFFDLSFLAGDQCWRQRDINKTILAELDNDGKVAIHGKYSSAVSSFVIISVAQGILLAATLIFTILIFKRRPYDHQFYKAEKSIYGFSLFVAFMRFLISTMICYQYPKNSFVNTEAVILFFIFVYIDLLIYILHFLNLLRRVWSNNIIGGHYYLPLRYFGHSLQTLLSTIPKHCVVYIYYCRTLPVSGYIPVGIMLLIWTELILIPMILVIQSLDLRFHLPDLQKDNTKIFSSFVIINYLQSASQLFVNLSLLGATYLRQIIVSFYADAEFTDLKPPESYSNDSIAGSSPINLENLPGLQAFAPRLGSCTSLSKFKFNGMGIKNCFNNLETIILAIALVSLVLSGSTSIYFGWYSRKTFRDISKNFRELYDRTEDRLPIRNYNADSYGRRGMEIPGHSRTVSSDRMTFQ</sequence>
<feature type="transmembrane region" description="Helical" evidence="1">
    <location>
        <begin position="446"/>
        <end position="464"/>
    </location>
</feature>
<gene>
    <name evidence="2" type="ORF">OKIOD_LOCUS6954</name>
</gene>
<keyword evidence="3" id="KW-1185">Reference proteome</keyword>
<evidence type="ECO:0000313" key="3">
    <source>
        <dbReference type="Proteomes" id="UP001158576"/>
    </source>
</evidence>
<evidence type="ECO:0000256" key="1">
    <source>
        <dbReference type="SAM" id="Phobius"/>
    </source>
</evidence>
<feature type="transmembrane region" description="Helical" evidence="1">
    <location>
        <begin position="402"/>
        <end position="425"/>
    </location>
</feature>
<feature type="transmembrane region" description="Helical" evidence="1">
    <location>
        <begin position="300"/>
        <end position="320"/>
    </location>
</feature>
<feature type="transmembrane region" description="Helical" evidence="1">
    <location>
        <begin position="332"/>
        <end position="353"/>
    </location>
</feature>